<comment type="caution">
    <text evidence="5">The sequence shown here is derived from an EMBL/GenBank/DDBJ whole genome shotgun (WGS) entry which is preliminary data.</text>
</comment>
<evidence type="ECO:0000259" key="4">
    <source>
        <dbReference type="Pfam" id="PF25550"/>
    </source>
</evidence>
<dbReference type="PANTHER" id="PTHR35408">
    <property type="entry name" value="CHROMOSOME 15, WHOLE GENOME SHOTGUN SEQUENCE"/>
    <property type="match status" value="1"/>
</dbReference>
<organism evidence="5 6">
    <name type="scientific">Curvularia kusanoi</name>
    <name type="common">Cochliobolus kusanoi</name>
    <dbReference type="NCBI Taxonomy" id="90978"/>
    <lineage>
        <taxon>Eukaryota</taxon>
        <taxon>Fungi</taxon>
        <taxon>Dikarya</taxon>
        <taxon>Ascomycota</taxon>
        <taxon>Pezizomycotina</taxon>
        <taxon>Dothideomycetes</taxon>
        <taxon>Pleosporomycetidae</taxon>
        <taxon>Pleosporales</taxon>
        <taxon>Pleosporineae</taxon>
        <taxon>Pleosporaceae</taxon>
        <taxon>Curvularia</taxon>
    </lineage>
</organism>
<protein>
    <recommendedName>
        <fullName evidence="7">Glycosyltransferase 2-like domain-containing protein</fullName>
    </recommendedName>
</protein>
<evidence type="ECO:0008006" key="7">
    <source>
        <dbReference type="Google" id="ProtNLM"/>
    </source>
</evidence>
<feature type="transmembrane region" description="Helical" evidence="2">
    <location>
        <begin position="849"/>
        <end position="868"/>
    </location>
</feature>
<dbReference type="InterPro" id="IPR057688">
    <property type="entry name" value="DUF7928"/>
</dbReference>
<dbReference type="OrthoDB" id="38531at2759"/>
<keyword evidence="2" id="KW-0472">Membrane</keyword>
<dbReference type="Pfam" id="PF13632">
    <property type="entry name" value="Glyco_trans_2_3"/>
    <property type="match status" value="1"/>
</dbReference>
<evidence type="ECO:0000313" key="6">
    <source>
        <dbReference type="Proteomes" id="UP000801428"/>
    </source>
</evidence>
<feature type="transmembrane region" description="Helical" evidence="2">
    <location>
        <begin position="874"/>
        <end position="897"/>
    </location>
</feature>
<gene>
    <name evidence="5" type="ORF">E8E13_008622</name>
</gene>
<feature type="transmembrane region" description="Helical" evidence="2">
    <location>
        <begin position="283"/>
        <end position="304"/>
    </location>
</feature>
<dbReference type="PANTHER" id="PTHR35408:SF3">
    <property type="entry name" value="GLYCOSYLTRANSFERASE 2-LIKE DOMAIN-CONTAINING PROTEIN"/>
    <property type="match status" value="1"/>
</dbReference>
<evidence type="ECO:0000256" key="1">
    <source>
        <dbReference type="SAM" id="MobiDB-lite"/>
    </source>
</evidence>
<feature type="transmembrane region" description="Helical" evidence="2">
    <location>
        <begin position="316"/>
        <end position="336"/>
    </location>
</feature>
<feature type="transmembrane region" description="Helical" evidence="2">
    <location>
        <begin position="792"/>
        <end position="813"/>
    </location>
</feature>
<dbReference type="AlphaFoldDB" id="A0A9P4TMY2"/>
<feature type="domain" description="DUF7928" evidence="4">
    <location>
        <begin position="98"/>
        <end position="250"/>
    </location>
</feature>
<keyword evidence="2" id="KW-1133">Transmembrane helix</keyword>
<feature type="transmembrane region" description="Helical" evidence="2">
    <location>
        <begin position="720"/>
        <end position="740"/>
    </location>
</feature>
<keyword evidence="2" id="KW-0812">Transmembrane</keyword>
<dbReference type="SUPFAM" id="SSF53448">
    <property type="entry name" value="Nucleotide-diphospho-sugar transferases"/>
    <property type="match status" value="1"/>
</dbReference>
<dbReference type="Proteomes" id="UP000801428">
    <property type="component" value="Unassembled WGS sequence"/>
</dbReference>
<evidence type="ECO:0000313" key="5">
    <source>
        <dbReference type="EMBL" id="KAF3008644.1"/>
    </source>
</evidence>
<feature type="region of interest" description="Disordered" evidence="1">
    <location>
        <begin position="1"/>
        <end position="79"/>
    </location>
</feature>
<reference evidence="5" key="1">
    <citation type="submission" date="2019-04" db="EMBL/GenBank/DDBJ databases">
        <title>Sequencing of skin fungus with MAO and IRED activity.</title>
        <authorList>
            <person name="Marsaioli A.J."/>
            <person name="Bonatto J.M.C."/>
            <person name="Reis Junior O."/>
        </authorList>
    </citation>
    <scope>NUCLEOTIDE SEQUENCE</scope>
    <source>
        <strain evidence="5">30M1</strain>
    </source>
</reference>
<keyword evidence="6" id="KW-1185">Reference proteome</keyword>
<sequence length="906" mass="101611">MSQNVPETPALSSRSSIDDIRHRANGTQTPRSRASARIGRHKSSYIMESLPPPSPSWTPVPSVHGGPTSGATTARTSRRNSFTSMHSMASHGGIMEDIKHEAMVNFLFQQQCKKLWISSGSGALEGVLVRKSRGNYAACPPALCDSALGYYSSLMNLPVVMTINSRVIQAFVHLTPDATNVPLGKGLHIQILPSVDDLPKGRKNQGAAFLAGEQLLLVWDDDPNAIFARAVHIEDELMKLVWRTGEPDELEEPSNEKKGPAVVETEIDEETGDFKPEDRRTNIIHGVLVGFTMCLITVLLGLGFREIAIQIMLDGNYIRIALLLITPILFFFALFFTQTIVSCVAQMIGPVRQMKSNSKYYSALLPRRITGKLPHITVQCPVYKEGLASVIAPTVKSLKAAMATYELQGGSANIFVNDDGLQLIDEEERQARIEFYQDNSIGWTARPKHGDDGFVRKGKFKKASNMNFGLMISNNVEEKLALVQRDENWTQDDEAKQYDRCLKEVIEEHGCAWADGNIRIGDYIILIDSDTRVPVDCFLDAASEMEQSPEVGIMQFSSGVMQVVHNFFENGITFFTNLIYTAIRYGVSNGDVAPFVGHNAILRWSAIQQVSFFDEDGYEKYWSESHVSEDFDMSLRLQINGYIIRLAAWAGEGFKEGVSLTVYDELARWEKYAYGCNELLFHPMRYWITRGPFTPLFRSFVCSDIHFASKLTIISYIGTYYAIGAAWIMTLINYFAVGWFNGHLDHYYLESWKVWLSVIVVFNGAGNLALAVMRYRVGDKSFLASFWENMKWTLMMSLFFGGLSMHVSSALLAHMFGYNMQWGATSKEAEFSNFFIEVPKVLKSFKYSIAFSIIIIAGMIILAVGPFIPYDWQISRFIAIFPMSIVCGSHLLLPIVLNPALMTFTF</sequence>
<dbReference type="InterPro" id="IPR001173">
    <property type="entry name" value="Glyco_trans_2-like"/>
</dbReference>
<dbReference type="Pfam" id="PF25550">
    <property type="entry name" value="DUF7928"/>
    <property type="match status" value="1"/>
</dbReference>
<feature type="domain" description="Glycosyltransferase 2-like" evidence="3">
    <location>
        <begin position="523"/>
        <end position="729"/>
    </location>
</feature>
<evidence type="ECO:0000259" key="3">
    <source>
        <dbReference type="Pfam" id="PF13632"/>
    </source>
</evidence>
<feature type="compositionally biased region" description="Low complexity" evidence="1">
    <location>
        <begin position="59"/>
        <end position="79"/>
    </location>
</feature>
<dbReference type="Gene3D" id="3.90.550.10">
    <property type="entry name" value="Spore Coat Polysaccharide Biosynthesis Protein SpsA, Chain A"/>
    <property type="match status" value="1"/>
</dbReference>
<proteinExistence type="predicted"/>
<name>A0A9P4TMY2_CURKU</name>
<dbReference type="EMBL" id="SWKU01000003">
    <property type="protein sequence ID" value="KAF3008644.1"/>
    <property type="molecule type" value="Genomic_DNA"/>
</dbReference>
<evidence type="ECO:0000256" key="2">
    <source>
        <dbReference type="SAM" id="Phobius"/>
    </source>
</evidence>
<accession>A0A9P4TMY2</accession>
<feature type="transmembrane region" description="Helical" evidence="2">
    <location>
        <begin position="752"/>
        <end position="772"/>
    </location>
</feature>
<dbReference type="InterPro" id="IPR029044">
    <property type="entry name" value="Nucleotide-diphossugar_trans"/>
</dbReference>